<keyword evidence="1" id="KW-0812">Transmembrane</keyword>
<accession>A0ABY1WZ89</accession>
<keyword evidence="1" id="KW-1133">Transmembrane helix</keyword>
<comment type="caution">
    <text evidence="2">The sequence shown here is derived from an EMBL/GenBank/DDBJ whole genome shotgun (WGS) entry which is preliminary data.</text>
</comment>
<gene>
    <name evidence="2" type="ORF">ELH98_31015</name>
</gene>
<reference evidence="2 3" key="1">
    <citation type="submission" date="2019-02" db="EMBL/GenBank/DDBJ databases">
        <title>The genomic architecture of introgression among sibling species of bacteria.</title>
        <authorList>
            <person name="Cavassim M.I.A."/>
            <person name="Moeskjaer S."/>
            <person name="Moslemi C."/>
            <person name="Fields B."/>
            <person name="Bachmann A."/>
            <person name="Vilhjalmsson B."/>
            <person name="Schierup M.H."/>
            <person name="Young J.P.W."/>
            <person name="Andersen S.U."/>
        </authorList>
    </citation>
    <scope>NUCLEOTIDE SEQUENCE [LARGE SCALE GENOMIC DNA]</scope>
    <source>
        <strain evidence="2 3">SM141A</strain>
    </source>
</reference>
<name>A0ABY1WZ89_9HYPH</name>
<dbReference type="EMBL" id="SIOX01000009">
    <property type="protein sequence ID" value="TAX66340.1"/>
    <property type="molecule type" value="Genomic_DNA"/>
</dbReference>
<keyword evidence="3" id="KW-1185">Reference proteome</keyword>
<dbReference type="RefSeq" id="WP_130655359.1">
    <property type="nucleotide sequence ID" value="NZ_PQIE02000246.1"/>
</dbReference>
<keyword evidence="1" id="KW-0472">Membrane</keyword>
<evidence type="ECO:0008006" key="4">
    <source>
        <dbReference type="Google" id="ProtNLM"/>
    </source>
</evidence>
<feature type="transmembrane region" description="Helical" evidence="1">
    <location>
        <begin position="12"/>
        <end position="33"/>
    </location>
</feature>
<evidence type="ECO:0000313" key="2">
    <source>
        <dbReference type="EMBL" id="TAX66340.1"/>
    </source>
</evidence>
<proteinExistence type="predicted"/>
<protein>
    <recommendedName>
        <fullName evidence="4">Lytic transglycosylase domain-containing protein</fullName>
    </recommendedName>
</protein>
<organism evidence="2 3">
    <name type="scientific">Rhizobium ruizarguesonis</name>
    <dbReference type="NCBI Taxonomy" id="2081791"/>
    <lineage>
        <taxon>Bacteria</taxon>
        <taxon>Pseudomonadati</taxon>
        <taxon>Pseudomonadota</taxon>
        <taxon>Alphaproteobacteria</taxon>
        <taxon>Hyphomicrobiales</taxon>
        <taxon>Rhizobiaceae</taxon>
        <taxon>Rhizobium/Agrobacterium group</taxon>
        <taxon>Rhizobium</taxon>
    </lineage>
</organism>
<evidence type="ECO:0000256" key="1">
    <source>
        <dbReference type="SAM" id="Phobius"/>
    </source>
</evidence>
<dbReference type="Proteomes" id="UP000291659">
    <property type="component" value="Unassembled WGS sequence"/>
</dbReference>
<evidence type="ECO:0000313" key="3">
    <source>
        <dbReference type="Proteomes" id="UP000291659"/>
    </source>
</evidence>
<sequence>MFELATERLSVRVYTVISWAVVSLFAIVVFASLPKSMGRQWTSELPSQFEIYQRQAYGSRQLPNGAGTCGAVIYQLSEAQTQKIRRDGVAAFPSDLTGPDGLKYGRWASTPMPQDIYERYVLNAAYPVGLNCSRGTWQKEWRAAAEKAGNYYSTNGKALILLWASELQYNPIYLAAVGYFYNP</sequence>